<keyword evidence="1" id="KW-1133">Transmembrane helix</keyword>
<keyword evidence="1" id="KW-0472">Membrane</keyword>
<protein>
    <recommendedName>
        <fullName evidence="5">Protein sleepless</fullName>
    </recommendedName>
</protein>
<sequence>MATRLHNPTNEYGCRICLLLLFGLLLFLPAVDTLLCYQCASGNPDGGNCQNDMNGMIESAKGDPEKDITPEDGRYTKNCTTSSTVNHTLGYCVIETFKSAGLGKSFIRDCSDGVVFSYTGNINDLKKLDNVRPDNETTCTYRLTSNMHVCVTLCTTDFCNGPQIPENNTNCTEGDNVTCSAGRPLWLMNSPIGVIFNPFMIHPLILPTFIYVLFTLVFC</sequence>
<feature type="chain" id="PRO_5042992946" description="Protein sleepless" evidence="2">
    <location>
        <begin position="34"/>
        <end position="219"/>
    </location>
</feature>
<feature type="transmembrane region" description="Helical" evidence="1">
    <location>
        <begin position="199"/>
        <end position="218"/>
    </location>
</feature>
<keyword evidence="2" id="KW-0732">Signal</keyword>
<proteinExistence type="predicted"/>
<gene>
    <name evidence="3" type="ORF">SNE40_014766</name>
</gene>
<evidence type="ECO:0008006" key="5">
    <source>
        <dbReference type="Google" id="ProtNLM"/>
    </source>
</evidence>
<dbReference type="AlphaFoldDB" id="A0AAN8PR15"/>
<reference evidence="3 4" key="1">
    <citation type="submission" date="2024-01" db="EMBL/GenBank/DDBJ databases">
        <title>The genome of the rayed Mediterranean limpet Patella caerulea (Linnaeus, 1758).</title>
        <authorList>
            <person name="Anh-Thu Weber A."/>
            <person name="Halstead-Nussloch G."/>
        </authorList>
    </citation>
    <scope>NUCLEOTIDE SEQUENCE [LARGE SCALE GENOMIC DNA]</scope>
    <source>
        <strain evidence="3">AATW-2023a</strain>
        <tissue evidence="3">Whole specimen</tissue>
    </source>
</reference>
<dbReference type="EMBL" id="JAZGQO010000010">
    <property type="protein sequence ID" value="KAK6176486.1"/>
    <property type="molecule type" value="Genomic_DNA"/>
</dbReference>
<keyword evidence="1" id="KW-0812">Transmembrane</keyword>
<evidence type="ECO:0000313" key="4">
    <source>
        <dbReference type="Proteomes" id="UP001347796"/>
    </source>
</evidence>
<evidence type="ECO:0000256" key="1">
    <source>
        <dbReference type="SAM" id="Phobius"/>
    </source>
</evidence>
<evidence type="ECO:0000256" key="2">
    <source>
        <dbReference type="SAM" id="SignalP"/>
    </source>
</evidence>
<evidence type="ECO:0000313" key="3">
    <source>
        <dbReference type="EMBL" id="KAK6176486.1"/>
    </source>
</evidence>
<organism evidence="3 4">
    <name type="scientific">Patella caerulea</name>
    <name type="common">Rayed Mediterranean limpet</name>
    <dbReference type="NCBI Taxonomy" id="87958"/>
    <lineage>
        <taxon>Eukaryota</taxon>
        <taxon>Metazoa</taxon>
        <taxon>Spiralia</taxon>
        <taxon>Lophotrochozoa</taxon>
        <taxon>Mollusca</taxon>
        <taxon>Gastropoda</taxon>
        <taxon>Patellogastropoda</taxon>
        <taxon>Patelloidea</taxon>
        <taxon>Patellidae</taxon>
        <taxon>Patella</taxon>
    </lineage>
</organism>
<dbReference type="Proteomes" id="UP001347796">
    <property type="component" value="Unassembled WGS sequence"/>
</dbReference>
<name>A0AAN8PR15_PATCE</name>
<accession>A0AAN8PR15</accession>
<keyword evidence="4" id="KW-1185">Reference proteome</keyword>
<comment type="caution">
    <text evidence="3">The sequence shown here is derived from an EMBL/GenBank/DDBJ whole genome shotgun (WGS) entry which is preliminary data.</text>
</comment>
<feature type="signal peptide" evidence="2">
    <location>
        <begin position="1"/>
        <end position="33"/>
    </location>
</feature>